<dbReference type="PANTHER" id="PTHR43549">
    <property type="entry name" value="MULTIDRUG RESISTANCE PROTEIN YPNP-RELATED"/>
    <property type="match status" value="1"/>
</dbReference>
<gene>
    <name evidence="8" type="ORF">ABXS70_08975</name>
</gene>
<keyword evidence="2" id="KW-0813">Transport</keyword>
<dbReference type="GO" id="GO:0042910">
    <property type="term" value="F:xenobiotic transmembrane transporter activity"/>
    <property type="evidence" value="ECO:0007669"/>
    <property type="project" value="InterPro"/>
</dbReference>
<feature type="transmembrane region" description="Helical" evidence="7">
    <location>
        <begin position="294"/>
        <end position="316"/>
    </location>
</feature>
<dbReference type="AlphaFoldDB" id="A0AAU8NIH3"/>
<dbReference type="InterPro" id="IPR002528">
    <property type="entry name" value="MATE_fam"/>
</dbReference>
<evidence type="ECO:0000256" key="3">
    <source>
        <dbReference type="ARBA" id="ARBA00022475"/>
    </source>
</evidence>
<evidence type="ECO:0000256" key="1">
    <source>
        <dbReference type="ARBA" id="ARBA00004651"/>
    </source>
</evidence>
<feature type="transmembrane region" description="Helical" evidence="7">
    <location>
        <begin position="370"/>
        <end position="393"/>
    </location>
</feature>
<dbReference type="GO" id="GO:0005886">
    <property type="term" value="C:plasma membrane"/>
    <property type="evidence" value="ECO:0007669"/>
    <property type="project" value="UniProtKB-SubCell"/>
</dbReference>
<protein>
    <submittedName>
        <fullName evidence="8">MATE family efflux transporter</fullName>
    </submittedName>
</protein>
<feature type="transmembrane region" description="Helical" evidence="7">
    <location>
        <begin position="105"/>
        <end position="126"/>
    </location>
</feature>
<evidence type="ECO:0000256" key="2">
    <source>
        <dbReference type="ARBA" id="ARBA00022448"/>
    </source>
</evidence>
<feature type="transmembrane region" description="Helical" evidence="7">
    <location>
        <begin position="146"/>
        <end position="164"/>
    </location>
</feature>
<feature type="transmembrane region" description="Helical" evidence="7">
    <location>
        <begin position="23"/>
        <end position="43"/>
    </location>
</feature>
<dbReference type="InterPro" id="IPR052031">
    <property type="entry name" value="Membrane_Transporter-Flippase"/>
</dbReference>
<dbReference type="Pfam" id="PF01554">
    <property type="entry name" value="MatE"/>
    <property type="match status" value="2"/>
</dbReference>
<evidence type="ECO:0000256" key="5">
    <source>
        <dbReference type="ARBA" id="ARBA00022989"/>
    </source>
</evidence>
<dbReference type="InterPro" id="IPR048279">
    <property type="entry name" value="MdtK-like"/>
</dbReference>
<feature type="transmembrane region" description="Helical" evidence="7">
    <location>
        <begin position="400"/>
        <end position="417"/>
    </location>
</feature>
<feature type="transmembrane region" description="Helical" evidence="7">
    <location>
        <begin position="248"/>
        <end position="274"/>
    </location>
</feature>
<feature type="transmembrane region" description="Helical" evidence="7">
    <location>
        <begin position="429"/>
        <end position="450"/>
    </location>
</feature>
<evidence type="ECO:0000256" key="4">
    <source>
        <dbReference type="ARBA" id="ARBA00022692"/>
    </source>
</evidence>
<dbReference type="GO" id="GO:0015297">
    <property type="term" value="F:antiporter activity"/>
    <property type="evidence" value="ECO:0007669"/>
    <property type="project" value="InterPro"/>
</dbReference>
<dbReference type="PANTHER" id="PTHR43549:SF3">
    <property type="entry name" value="MULTIDRUG RESISTANCE PROTEIN YPNP-RELATED"/>
    <property type="match status" value="1"/>
</dbReference>
<feature type="transmembrane region" description="Helical" evidence="7">
    <location>
        <begin position="328"/>
        <end position="350"/>
    </location>
</feature>
<dbReference type="CDD" id="cd13138">
    <property type="entry name" value="MATE_yoeA_like"/>
    <property type="match status" value="1"/>
</dbReference>
<feature type="transmembrane region" description="Helical" evidence="7">
    <location>
        <begin position="202"/>
        <end position="227"/>
    </location>
</feature>
<feature type="transmembrane region" description="Helical" evidence="7">
    <location>
        <begin position="176"/>
        <end position="196"/>
    </location>
</feature>
<feature type="transmembrane region" description="Helical" evidence="7">
    <location>
        <begin position="63"/>
        <end position="84"/>
    </location>
</feature>
<reference evidence="8" key="1">
    <citation type="submission" date="2024-05" db="EMBL/GenBank/DDBJ databases">
        <title>Draft genome assemblies of 36 bacteria isolated from hibernating arctic ground squirrels.</title>
        <authorList>
            <person name="McKee H."/>
            <person name="Mullen L."/>
            <person name="Drown D.M."/>
            <person name="Duddleston K.N."/>
        </authorList>
    </citation>
    <scope>NUCLEOTIDE SEQUENCE</scope>
    <source>
        <strain evidence="8">AN1007</strain>
    </source>
</reference>
<dbReference type="RefSeq" id="WP_366295360.1">
    <property type="nucleotide sequence ID" value="NZ_CP159992.1"/>
</dbReference>
<dbReference type="NCBIfam" id="TIGR00797">
    <property type="entry name" value="matE"/>
    <property type="match status" value="1"/>
</dbReference>
<evidence type="ECO:0000256" key="7">
    <source>
        <dbReference type="SAM" id="Phobius"/>
    </source>
</evidence>
<sequence>MRPTAVPNDQPTLLTEGSIFKKLFLFSIPILLGNVLQSLNGSINSIFIGKLLGEQALAAASNGFMIMFFLISAIFGLAMAFVILMGQHLGAQRVDQAKKVVGTSVTFFFILSLIISLSGIFFTHLIMDWISTPTDILEMANTYMRIIFAGVPFLFGFSLVMAILRGSGNSKTPVYYLLVSVGMDIVMNPLLIKGIGPFPEMGIAGSATATFLAQMISFILLLIHLYVKKNFLRITKDDLHLLRMDVSIIRFALLKGLPMGLNMVIVSASNVLLIKLVNTFGSEAVAAFAAANQISNYVQLPALAIGGAVTFMAAQCIGAGMWERITRIAWAGIVFNIVMTGLLVLLLYGFNREALALFLPSEGKAIELGMQINAITLWSFMIYGIFSVIVGVVRSAGATLVPMIISFISMIIIRNPLAVYFGENYGFDSIWFCFPIGFAGASVFIFIYYWKGNWKELNLKPD</sequence>
<keyword evidence="3" id="KW-1003">Cell membrane</keyword>
<comment type="subcellular location">
    <subcellularLocation>
        <location evidence="1">Cell membrane</location>
        <topology evidence="1">Multi-pass membrane protein</topology>
    </subcellularLocation>
</comment>
<dbReference type="EMBL" id="CP159992">
    <property type="protein sequence ID" value="XCP96816.1"/>
    <property type="molecule type" value="Genomic_DNA"/>
</dbReference>
<dbReference type="PIRSF" id="PIRSF006603">
    <property type="entry name" value="DinF"/>
    <property type="match status" value="1"/>
</dbReference>
<organism evidence="8">
    <name type="scientific">Paenibacillus sp. AN1007</name>
    <dbReference type="NCBI Taxonomy" id="3151385"/>
    <lineage>
        <taxon>Bacteria</taxon>
        <taxon>Bacillati</taxon>
        <taxon>Bacillota</taxon>
        <taxon>Bacilli</taxon>
        <taxon>Bacillales</taxon>
        <taxon>Paenibacillaceae</taxon>
        <taxon>Paenibacillus</taxon>
    </lineage>
</organism>
<keyword evidence="6 7" id="KW-0472">Membrane</keyword>
<keyword evidence="4 7" id="KW-0812">Transmembrane</keyword>
<evidence type="ECO:0000313" key="8">
    <source>
        <dbReference type="EMBL" id="XCP96816.1"/>
    </source>
</evidence>
<keyword evidence="5 7" id="KW-1133">Transmembrane helix</keyword>
<name>A0AAU8NIH3_9BACL</name>
<proteinExistence type="predicted"/>
<accession>A0AAU8NIH3</accession>
<evidence type="ECO:0000256" key="6">
    <source>
        <dbReference type="ARBA" id="ARBA00023136"/>
    </source>
</evidence>